<evidence type="ECO:0000313" key="2">
    <source>
        <dbReference type="EMBL" id="KAL1270871.1"/>
    </source>
</evidence>
<reference evidence="2 3" key="1">
    <citation type="submission" date="2023-09" db="EMBL/GenBank/DDBJ databases">
        <authorList>
            <person name="Wang M."/>
        </authorList>
    </citation>
    <scope>NUCLEOTIDE SEQUENCE [LARGE SCALE GENOMIC DNA]</scope>
    <source>
        <strain evidence="2">GT-2023</strain>
        <tissue evidence="2">Liver</tissue>
    </source>
</reference>
<proteinExistence type="predicted"/>
<dbReference type="EMBL" id="JAYMGO010000007">
    <property type="protein sequence ID" value="KAL1270871.1"/>
    <property type="molecule type" value="Genomic_DNA"/>
</dbReference>
<organism evidence="2 3">
    <name type="scientific">Cirrhinus molitorella</name>
    <name type="common">mud carp</name>
    <dbReference type="NCBI Taxonomy" id="172907"/>
    <lineage>
        <taxon>Eukaryota</taxon>
        <taxon>Metazoa</taxon>
        <taxon>Chordata</taxon>
        <taxon>Craniata</taxon>
        <taxon>Vertebrata</taxon>
        <taxon>Euteleostomi</taxon>
        <taxon>Actinopterygii</taxon>
        <taxon>Neopterygii</taxon>
        <taxon>Teleostei</taxon>
        <taxon>Ostariophysi</taxon>
        <taxon>Cypriniformes</taxon>
        <taxon>Cyprinidae</taxon>
        <taxon>Labeoninae</taxon>
        <taxon>Labeonini</taxon>
        <taxon>Cirrhinus</taxon>
    </lineage>
</organism>
<comment type="caution">
    <text evidence="2">The sequence shown here is derived from an EMBL/GenBank/DDBJ whole genome shotgun (WGS) entry which is preliminary data.</text>
</comment>
<evidence type="ECO:0000313" key="3">
    <source>
        <dbReference type="Proteomes" id="UP001558613"/>
    </source>
</evidence>
<feature type="non-terminal residue" evidence="2">
    <location>
        <position position="134"/>
    </location>
</feature>
<feature type="region of interest" description="Disordered" evidence="1">
    <location>
        <begin position="115"/>
        <end position="134"/>
    </location>
</feature>
<accession>A0ABR3N224</accession>
<gene>
    <name evidence="2" type="ORF">QQF64_029887</name>
</gene>
<protein>
    <submittedName>
        <fullName evidence="2">Uncharacterized protein</fullName>
    </submittedName>
</protein>
<keyword evidence="3" id="KW-1185">Reference proteome</keyword>
<dbReference type="Proteomes" id="UP001558613">
    <property type="component" value="Unassembled WGS sequence"/>
</dbReference>
<name>A0ABR3N224_9TELE</name>
<sequence length="134" mass="15439">MFFRAEIDGKMIIKVQYENRKKYIKLQAADFDDSFLKSEKNFPSLGTRLQWKMTLALRWMKPYLQNYPQWKGFALLSRTVMMMAHLNHLLHPHQASNSASSSLCSAVAETVTCQDNPNELNVDEEPLQSAVAKD</sequence>
<evidence type="ECO:0000256" key="1">
    <source>
        <dbReference type="SAM" id="MobiDB-lite"/>
    </source>
</evidence>